<evidence type="ECO:0000313" key="2">
    <source>
        <dbReference type="EMBL" id="MED6285585.1"/>
    </source>
</evidence>
<gene>
    <name evidence="2" type="ORF">CHARACLAT_030731</name>
</gene>
<keyword evidence="1" id="KW-0472">Membrane</keyword>
<accession>A0ABU7EHG5</accession>
<organism evidence="2 3">
    <name type="scientific">Characodon lateralis</name>
    <dbReference type="NCBI Taxonomy" id="208331"/>
    <lineage>
        <taxon>Eukaryota</taxon>
        <taxon>Metazoa</taxon>
        <taxon>Chordata</taxon>
        <taxon>Craniata</taxon>
        <taxon>Vertebrata</taxon>
        <taxon>Euteleostomi</taxon>
        <taxon>Actinopterygii</taxon>
        <taxon>Neopterygii</taxon>
        <taxon>Teleostei</taxon>
        <taxon>Neoteleostei</taxon>
        <taxon>Acanthomorphata</taxon>
        <taxon>Ovalentaria</taxon>
        <taxon>Atherinomorphae</taxon>
        <taxon>Cyprinodontiformes</taxon>
        <taxon>Goodeidae</taxon>
        <taxon>Characodon</taxon>
    </lineage>
</organism>
<evidence type="ECO:0000313" key="3">
    <source>
        <dbReference type="Proteomes" id="UP001352852"/>
    </source>
</evidence>
<name>A0ABU7EHG5_9TELE</name>
<dbReference type="EMBL" id="JAHUTJ010053886">
    <property type="protein sequence ID" value="MED6285585.1"/>
    <property type="molecule type" value="Genomic_DNA"/>
</dbReference>
<protein>
    <submittedName>
        <fullName evidence="2">Uncharacterized protein</fullName>
    </submittedName>
</protein>
<feature type="transmembrane region" description="Helical" evidence="1">
    <location>
        <begin position="65"/>
        <end position="87"/>
    </location>
</feature>
<reference evidence="2 3" key="1">
    <citation type="submission" date="2021-06" db="EMBL/GenBank/DDBJ databases">
        <authorList>
            <person name="Palmer J.M."/>
        </authorList>
    </citation>
    <scope>NUCLEOTIDE SEQUENCE [LARGE SCALE GENOMIC DNA]</scope>
    <source>
        <strain evidence="2 3">CL_MEX2019</strain>
        <tissue evidence="2">Muscle</tissue>
    </source>
</reference>
<keyword evidence="1" id="KW-0812">Transmembrane</keyword>
<keyword evidence="1" id="KW-1133">Transmembrane helix</keyword>
<dbReference type="Proteomes" id="UP001352852">
    <property type="component" value="Unassembled WGS sequence"/>
</dbReference>
<evidence type="ECO:0000256" key="1">
    <source>
        <dbReference type="SAM" id="Phobius"/>
    </source>
</evidence>
<sequence length="171" mass="19013">MDKTLLADLFRDFSITVTEVDPSISTPPTTQSLSSSLASVSSKTTDVTLENTTTKGSSFQTSANVLWMALILTFTLVLFSVAVLIYCNKTLDKPQTGIFIQPEQAPATELRLGRTHEDARGGGEEWRSVDVDIYLTYCETSNTDTFQHKVRLLAHWFPLSIYAGVDEHEEM</sequence>
<proteinExistence type="predicted"/>
<keyword evidence="3" id="KW-1185">Reference proteome</keyword>
<comment type="caution">
    <text evidence="2">The sequence shown here is derived from an EMBL/GenBank/DDBJ whole genome shotgun (WGS) entry which is preliminary data.</text>
</comment>